<protein>
    <submittedName>
        <fullName evidence="2">Uncharacterized protein</fullName>
    </submittedName>
</protein>
<dbReference type="eggNOG" id="COG1653">
    <property type="taxonomic scope" value="Bacteria"/>
</dbReference>
<dbReference type="Gene3D" id="3.40.190.10">
    <property type="entry name" value="Periplasmic binding protein-like II"/>
    <property type="match status" value="1"/>
</dbReference>
<dbReference type="EMBL" id="AZFW01000060">
    <property type="protein sequence ID" value="KRM26898.1"/>
    <property type="molecule type" value="Genomic_DNA"/>
</dbReference>
<name>A0A0R1X9V5_9LACO</name>
<evidence type="ECO:0000313" key="2">
    <source>
        <dbReference type="EMBL" id="KRM26898.1"/>
    </source>
</evidence>
<accession>A0A0R1X9V5</accession>
<dbReference type="InterPro" id="IPR050490">
    <property type="entry name" value="Bact_solute-bd_prot1"/>
</dbReference>
<feature type="chain" id="PRO_5039396064" evidence="1">
    <location>
        <begin position="22"/>
        <end position="438"/>
    </location>
</feature>
<dbReference type="RefSeq" id="WP_027828229.1">
    <property type="nucleotide sequence ID" value="NZ_AUEH01000015.1"/>
</dbReference>
<comment type="caution">
    <text evidence="2">The sequence shown here is derived from an EMBL/GenBank/DDBJ whole genome shotgun (WGS) entry which is preliminary data.</text>
</comment>
<keyword evidence="1" id="KW-0732">Signal</keyword>
<dbReference type="PROSITE" id="PS51257">
    <property type="entry name" value="PROKAR_LIPOPROTEIN"/>
    <property type="match status" value="1"/>
</dbReference>
<dbReference type="OrthoDB" id="9782846at2"/>
<proteinExistence type="predicted"/>
<dbReference type="PANTHER" id="PTHR43649:SF12">
    <property type="entry name" value="DIACETYLCHITOBIOSE BINDING PROTEIN DASA"/>
    <property type="match status" value="1"/>
</dbReference>
<feature type="signal peptide" evidence="1">
    <location>
        <begin position="1"/>
        <end position="21"/>
    </location>
</feature>
<evidence type="ECO:0000313" key="3">
    <source>
        <dbReference type="Proteomes" id="UP000050949"/>
    </source>
</evidence>
<reference evidence="2 3" key="1">
    <citation type="journal article" date="2015" name="Genome Announc.">
        <title>Expanding the biotechnology potential of lactobacilli through comparative genomics of 213 strains and associated genera.</title>
        <authorList>
            <person name="Sun Z."/>
            <person name="Harris H.M."/>
            <person name="McCann A."/>
            <person name="Guo C."/>
            <person name="Argimon S."/>
            <person name="Zhang W."/>
            <person name="Yang X."/>
            <person name="Jeffery I.B."/>
            <person name="Cooney J.C."/>
            <person name="Kagawa T.F."/>
            <person name="Liu W."/>
            <person name="Song Y."/>
            <person name="Salvetti E."/>
            <person name="Wrobel A."/>
            <person name="Rasinkangas P."/>
            <person name="Parkhill J."/>
            <person name="Rea M.C."/>
            <person name="O'Sullivan O."/>
            <person name="Ritari J."/>
            <person name="Douillard F.P."/>
            <person name="Paul Ross R."/>
            <person name="Yang R."/>
            <person name="Briner A.E."/>
            <person name="Felis G.E."/>
            <person name="de Vos W.M."/>
            <person name="Barrangou R."/>
            <person name="Klaenhammer T.R."/>
            <person name="Caufield P.W."/>
            <person name="Cui Y."/>
            <person name="Zhang H."/>
            <person name="O'Toole P.W."/>
        </authorList>
    </citation>
    <scope>NUCLEOTIDE SEQUENCE [LARGE SCALE GENOMIC DNA]</scope>
    <source>
        <strain evidence="2 3">DSM 16991</strain>
    </source>
</reference>
<organism evidence="2 3">
    <name type="scientific">Schleiferilactobacillus harbinensis DSM 16991</name>
    <dbReference type="NCBI Taxonomy" id="1122147"/>
    <lineage>
        <taxon>Bacteria</taxon>
        <taxon>Bacillati</taxon>
        <taxon>Bacillota</taxon>
        <taxon>Bacilli</taxon>
        <taxon>Lactobacillales</taxon>
        <taxon>Lactobacillaceae</taxon>
        <taxon>Schleiferilactobacillus</taxon>
    </lineage>
</organism>
<sequence>MKKHLILTALTAVSAAFLLSACGSGTGNKTSSGSGGGEKTITLQIGGKEDTEPTSQYMRSKKWATDFNKAHKGKIQVKIASGRDPQDTLTAISAGSTPDIFSNYWNNVPQWASSHAILNLTKYIKKSTIFNKDDFLPYATKMASTPEGVQYAVPSYTESSVLIYNRTMLKEAGYSEPPKTLDELVAMNKKITKTENGKLTQAGFIPDQPWLDNVAWPVATGAQWVNKEGKVTFDTAKMRKAYQIQVDIIKDLGGYKAEQQFVSSIGKIQEASDPVLNGKIAMMLVPDGWLAAYYKYGKKVDWDVAPFPSDSGENMITIGTYCINAKTKNPDAAWTVLEDFTSEKTLKKYFLDGDFNNGSIWARKSLINALATSKKYPAQIRTVAKNLETEKLRGFAITSYTNEYLDEITKEMSDALAGRQSVADAAAKVQKTMETKAK</sequence>
<dbReference type="SUPFAM" id="SSF53850">
    <property type="entry name" value="Periplasmic binding protein-like II"/>
    <property type="match status" value="1"/>
</dbReference>
<dbReference type="AlphaFoldDB" id="A0A0R1X9V5"/>
<dbReference type="Proteomes" id="UP000050949">
    <property type="component" value="Unassembled WGS sequence"/>
</dbReference>
<dbReference type="PANTHER" id="PTHR43649">
    <property type="entry name" value="ARABINOSE-BINDING PROTEIN-RELATED"/>
    <property type="match status" value="1"/>
</dbReference>
<dbReference type="PATRIC" id="fig|1122147.4.peg.2907"/>
<evidence type="ECO:0000256" key="1">
    <source>
        <dbReference type="SAM" id="SignalP"/>
    </source>
</evidence>
<gene>
    <name evidence="2" type="ORF">FC91_GL002821</name>
</gene>